<evidence type="ECO:0008006" key="3">
    <source>
        <dbReference type="Google" id="ProtNLM"/>
    </source>
</evidence>
<dbReference type="CDD" id="cd21650">
    <property type="entry name" value="CrtA-like"/>
    <property type="match status" value="1"/>
</dbReference>
<dbReference type="AlphaFoldDB" id="A0A6I5UTV8"/>
<dbReference type="EMBL" id="UFYD01000001">
    <property type="protein sequence ID" value="STC95484.1"/>
    <property type="molecule type" value="Genomic_DNA"/>
</dbReference>
<dbReference type="Proteomes" id="UP000254876">
    <property type="component" value="Unassembled WGS sequence"/>
</dbReference>
<gene>
    <name evidence="1" type="ORF">NCTC10588_00364</name>
</gene>
<organism evidence="1 2">
    <name type="scientific">Elizabethkingia anophelis</name>
    <dbReference type="NCBI Taxonomy" id="1117645"/>
    <lineage>
        <taxon>Bacteria</taxon>
        <taxon>Pseudomonadati</taxon>
        <taxon>Bacteroidota</taxon>
        <taxon>Flavobacteriia</taxon>
        <taxon>Flavobacteriales</taxon>
        <taxon>Weeksellaceae</taxon>
        <taxon>Elizabethkingia</taxon>
    </lineage>
</organism>
<accession>A0A6I5UTV8</accession>
<dbReference type="InterPro" id="IPR049574">
    <property type="entry name" value="CrtA-like"/>
</dbReference>
<reference evidence="1 2" key="1">
    <citation type="submission" date="2018-06" db="EMBL/GenBank/DDBJ databases">
        <authorList>
            <consortium name="Pathogen Informatics"/>
            <person name="Doyle S."/>
        </authorList>
    </citation>
    <scope>NUCLEOTIDE SEQUENCE [LARGE SCALE GENOMIC DNA]</scope>
    <source>
        <strain evidence="1 2">NCTC10588</strain>
    </source>
</reference>
<name>A0A6I5UTV8_9FLAO</name>
<evidence type="ECO:0000313" key="2">
    <source>
        <dbReference type="Proteomes" id="UP000254876"/>
    </source>
</evidence>
<dbReference type="RefSeq" id="WP_049038477.1">
    <property type="nucleotide sequence ID" value="NZ_BQKS01000010.1"/>
</dbReference>
<evidence type="ECO:0000313" key="1">
    <source>
        <dbReference type="EMBL" id="STC95484.1"/>
    </source>
</evidence>
<comment type="caution">
    <text evidence="1">The sequence shown here is derived from an EMBL/GenBank/DDBJ whole genome shotgun (WGS) entry which is preliminary data.</text>
</comment>
<sequence length="233" mass="27082">MSVFTYHLIEISYYKALKAILFPLKTQNIPGLIHAEYMSCMTLGSPVFSLSRILAKQIALFAQWENETDIDNFLENDSFGKTLTKGWHVRLTFIRQWGKISGFKIPDKIPQSDTDDSPVVAITLARMRLFEVPRFIRWGRPVEKLVRDHPGAIMSTASIRFPNLVSTFSIWKSQLEMTNMVHGHSSVPQPKRHLDAMKERERKDFHFEFTTLRFIPISEFGEWKKQNNIIPKP</sequence>
<proteinExistence type="predicted"/>
<protein>
    <recommendedName>
        <fullName evidence="3">Spheroidene monooxygenase</fullName>
    </recommendedName>
</protein>